<dbReference type="PANTHER" id="PTHR14776">
    <property type="entry name" value="CADHERIN-LIKE AND PC-ESTERASE DOMAIN-CONTAINING PROTEIN 1"/>
    <property type="match status" value="1"/>
</dbReference>
<dbReference type="WBParaSite" id="SRDH1_67830.7">
    <property type="protein sequence ID" value="SRDH1_67830.7"/>
    <property type="gene ID" value="SRDH1_67830"/>
</dbReference>
<protein>
    <submittedName>
        <fullName evidence="3">Uncharacterized protein</fullName>
    </submittedName>
</protein>
<accession>A0AA85FYV1</accession>
<keyword evidence="2" id="KW-1185">Reference proteome</keyword>
<organism evidence="2 3">
    <name type="scientific">Schistosoma rodhaini</name>
    <dbReference type="NCBI Taxonomy" id="6188"/>
    <lineage>
        <taxon>Eukaryota</taxon>
        <taxon>Metazoa</taxon>
        <taxon>Spiralia</taxon>
        <taxon>Lophotrochozoa</taxon>
        <taxon>Platyhelminthes</taxon>
        <taxon>Trematoda</taxon>
        <taxon>Digenea</taxon>
        <taxon>Strigeidida</taxon>
        <taxon>Schistosomatoidea</taxon>
        <taxon>Schistosomatidae</taxon>
        <taxon>Schistosoma</taxon>
    </lineage>
</organism>
<evidence type="ECO:0000256" key="1">
    <source>
        <dbReference type="SAM" id="Phobius"/>
    </source>
</evidence>
<keyword evidence="1" id="KW-0472">Membrane</keyword>
<dbReference type="PANTHER" id="PTHR14776:SF1">
    <property type="entry name" value="CADHERIN-LIKE AND PC-ESTERASE DOMAIN-CONTAINING PROTEIN 1"/>
    <property type="match status" value="1"/>
</dbReference>
<dbReference type="Proteomes" id="UP000050792">
    <property type="component" value="Unassembled WGS sequence"/>
</dbReference>
<dbReference type="AlphaFoldDB" id="A0AA85FYV1"/>
<keyword evidence="1" id="KW-1133">Transmembrane helix</keyword>
<reference evidence="2" key="1">
    <citation type="submission" date="2022-06" db="EMBL/GenBank/DDBJ databases">
        <authorList>
            <person name="Berger JAMES D."/>
            <person name="Berger JAMES D."/>
        </authorList>
    </citation>
    <scope>NUCLEOTIDE SEQUENCE [LARGE SCALE GENOMIC DNA]</scope>
</reference>
<keyword evidence="1" id="KW-0812">Transmembrane</keyword>
<evidence type="ECO:0000313" key="2">
    <source>
        <dbReference type="Proteomes" id="UP000050792"/>
    </source>
</evidence>
<name>A0AA85FYV1_9TREM</name>
<feature type="transmembrane region" description="Helical" evidence="1">
    <location>
        <begin position="12"/>
        <end position="33"/>
    </location>
</feature>
<sequence length="576" mass="67673">MMWLTCGKIKIMKWIIFTLLIIINLDILLNISYSRQLSKKSTMQLQDFTKETTTLSFPQMVMENSENCTNLTEDKDMIMDLFEEIEISVLCDHLESKVSAKKLILLNISVSDSTLYARVRLHIEKGECTNQTIFTKWVNYSVGLGVNKLRYTIDSFIYDQLRLNEAYEKIEPKNYTPVSSMKSVNFNIIRSLPNILIDKYLLKVCIMEQNCLHWIDRSRPCGLQDVRKLFRPKDYPLISGWNESGGWSLFQSFIETLCDGNCSLSRNKNGKGLQIIHSAWFIPCKSCNHISNEINCDWSNALWYEPNNPIYPCLYNKKKIQNDKILITTYLRSRILLFLGDSTLRALMYSLLYRINKTLFHVQETHDQITLINSATITTRFTYFPDYSIKSQLNNKNKRNSFNGLLKSLFMFNQTFNEALLFVGGVRWLNSYHLKAIQVFIDKQKIFRSVKVYIKDYSAGFHTPVDGLPFVNWSRRMHEHKRNQKLTRLTNEYNWSIIATHQITWTRLNHFHAYARCSCHFYHVIKQTAHSDVTLSEYQHTTNDDSEDNTFVYHITGQIQWIMSRIVETTIINNIY</sequence>
<proteinExistence type="predicted"/>
<reference evidence="3" key="2">
    <citation type="submission" date="2023-11" db="UniProtKB">
        <authorList>
            <consortium name="WormBaseParasite"/>
        </authorList>
    </citation>
    <scope>IDENTIFICATION</scope>
</reference>
<evidence type="ECO:0000313" key="3">
    <source>
        <dbReference type="WBParaSite" id="SRDH1_67830.7"/>
    </source>
</evidence>